<feature type="compositionally biased region" description="Polar residues" evidence="1">
    <location>
        <begin position="355"/>
        <end position="369"/>
    </location>
</feature>
<dbReference type="FunFam" id="3.90.1150.80:FF:000001">
    <property type="entry name" value="Chromosome segregation protein (Pcs1)"/>
    <property type="match status" value="1"/>
</dbReference>
<gene>
    <name evidence="3" type="ORF">N0V83_010128</name>
</gene>
<dbReference type="GO" id="GO:0005730">
    <property type="term" value="C:nucleolus"/>
    <property type="evidence" value="ECO:0007669"/>
    <property type="project" value="TreeGrafter"/>
</dbReference>
<protein>
    <recommendedName>
        <fullName evidence="2">Monopolin complex subunit Csm1/Pcs1 C-terminal domain-containing protein</fullName>
    </recommendedName>
</protein>
<dbReference type="Gene3D" id="6.10.250.3110">
    <property type="match status" value="1"/>
</dbReference>
<dbReference type="AlphaFoldDB" id="A0A9W9CGW2"/>
<feature type="compositionally biased region" description="Polar residues" evidence="1">
    <location>
        <begin position="49"/>
        <end position="58"/>
    </location>
</feature>
<feature type="compositionally biased region" description="Acidic residues" evidence="1">
    <location>
        <begin position="199"/>
        <end position="218"/>
    </location>
</feature>
<dbReference type="GO" id="GO:0045144">
    <property type="term" value="P:meiotic sister chromatid segregation"/>
    <property type="evidence" value="ECO:0007669"/>
    <property type="project" value="TreeGrafter"/>
</dbReference>
<proteinExistence type="predicted"/>
<dbReference type="CDD" id="cd23787">
    <property type="entry name" value="RWD_CSM1"/>
    <property type="match status" value="1"/>
</dbReference>
<feature type="compositionally biased region" description="Basic and acidic residues" evidence="1">
    <location>
        <begin position="182"/>
        <end position="193"/>
    </location>
</feature>
<dbReference type="PANTHER" id="PTHR28006:SF1">
    <property type="entry name" value="MONOPOLIN COMPLEX SUBUNIT CSM1"/>
    <property type="match status" value="1"/>
</dbReference>
<dbReference type="InterPro" id="IPR040349">
    <property type="entry name" value="Csm1/Pcs1"/>
</dbReference>
<feature type="compositionally biased region" description="Basic and acidic residues" evidence="1">
    <location>
        <begin position="159"/>
        <end position="171"/>
    </location>
</feature>
<sequence>MAPRSALANISFTVDSASEDEMTHDELNALPTPDSNTENKAPTRKARGTTAQTKNSAPATKATAKGRPATRRVSGNSVLGAKKSNAAVKKNAPAKGGRKALAERKDANGSDTEEVDDFEEDEPAVQTKPAKRGRPAAKKAQVDEPTEEPAAAKKGRKAAAKEPTAKKEPKPKAVPKSRSTKRTAEPHEPEHMTIPETQPEPEADPMDIEESIEIDEIPESMPPPPRPSARRAQVPARTARQTSTGIRRTGSVSDSERDPVLRRKLGDLTRKLEAMTVKYDTLKEAASLGKESNFEQLKKKTEQIAKDQDAVIKALKQQNSELQSRTSDITSLKKELAQLSKENARLNSENKRLTDSLTSAQNESKTLSTKLAAARSAPSETKNVPGSAVKSRTTGGVLPGTAEAAKEAQLAKQKVDLYSDLTNLVVLGMKKNEDEEDVYDCLQTGRNGTLHFHLTVASGNDSYEDTEFIYQPLLNEQRDKELLDLLPDYLTEEICFPRGQAAKFYCKVVDSMSKKIILEDD</sequence>
<feature type="compositionally biased region" description="Low complexity" evidence="1">
    <location>
        <begin position="81"/>
        <end position="95"/>
    </location>
</feature>
<reference evidence="3" key="1">
    <citation type="submission" date="2022-10" db="EMBL/GenBank/DDBJ databases">
        <title>Tapping the CABI collections for fungal endophytes: first genome assemblies for Collariella, Neodidymelliopsis, Ascochyta clinopodiicola, Didymella pomorum, Didymosphaeria variabile, Neocosmospora piperis and Neocucurbitaria cava.</title>
        <authorList>
            <person name="Hill R."/>
        </authorList>
    </citation>
    <scope>NUCLEOTIDE SEQUENCE</scope>
    <source>
        <strain evidence="3">IMI 356814</strain>
    </source>
</reference>
<feature type="compositionally biased region" description="Polar residues" evidence="1">
    <location>
        <begin position="378"/>
        <end position="394"/>
    </location>
</feature>
<feature type="compositionally biased region" description="Basic and acidic residues" evidence="1">
    <location>
        <begin position="343"/>
        <end position="354"/>
    </location>
</feature>
<evidence type="ECO:0000259" key="2">
    <source>
        <dbReference type="Pfam" id="PF12539"/>
    </source>
</evidence>
<dbReference type="EMBL" id="JAPEUY010000020">
    <property type="protein sequence ID" value="KAJ4363010.1"/>
    <property type="molecule type" value="Genomic_DNA"/>
</dbReference>
<accession>A0A9W9CGW2</accession>
<dbReference type="Proteomes" id="UP001140560">
    <property type="component" value="Unassembled WGS sequence"/>
</dbReference>
<feature type="domain" description="Monopolin complex subunit Csm1/Pcs1 C-terminal" evidence="2">
    <location>
        <begin position="414"/>
        <end position="498"/>
    </location>
</feature>
<dbReference type="GO" id="GO:0051315">
    <property type="term" value="P:attachment of mitotic spindle microtubules to kinetochore"/>
    <property type="evidence" value="ECO:0007669"/>
    <property type="project" value="TreeGrafter"/>
</dbReference>
<dbReference type="Pfam" id="PF12539">
    <property type="entry name" value="Csm1"/>
    <property type="match status" value="1"/>
</dbReference>
<dbReference type="GO" id="GO:0072686">
    <property type="term" value="C:mitotic spindle"/>
    <property type="evidence" value="ECO:0007669"/>
    <property type="project" value="TreeGrafter"/>
</dbReference>
<dbReference type="Gene3D" id="3.90.1150.80">
    <property type="match status" value="1"/>
</dbReference>
<dbReference type="PANTHER" id="PTHR28006">
    <property type="entry name" value="MONOPOLIN COMPLEX SUBUNIT CSM1"/>
    <property type="match status" value="1"/>
</dbReference>
<evidence type="ECO:0000313" key="3">
    <source>
        <dbReference type="EMBL" id="KAJ4363010.1"/>
    </source>
</evidence>
<feature type="compositionally biased region" description="Acidic residues" evidence="1">
    <location>
        <begin position="111"/>
        <end position="123"/>
    </location>
</feature>
<dbReference type="GO" id="GO:0033551">
    <property type="term" value="C:monopolin complex"/>
    <property type="evidence" value="ECO:0007669"/>
    <property type="project" value="InterPro"/>
</dbReference>
<comment type="caution">
    <text evidence="3">The sequence shown here is derived from an EMBL/GenBank/DDBJ whole genome shotgun (WGS) entry which is preliminary data.</text>
</comment>
<dbReference type="InterPro" id="IPR020981">
    <property type="entry name" value="Csm1/Pcs1_C"/>
</dbReference>
<feature type="region of interest" description="Disordered" evidence="1">
    <location>
        <begin position="343"/>
        <end position="395"/>
    </location>
</feature>
<dbReference type="GO" id="GO:0034506">
    <property type="term" value="C:chromosome, centromeric core domain"/>
    <property type="evidence" value="ECO:0007669"/>
    <property type="project" value="TreeGrafter"/>
</dbReference>
<organism evidence="3 4">
    <name type="scientific">Neocucurbitaria cava</name>
    <dbReference type="NCBI Taxonomy" id="798079"/>
    <lineage>
        <taxon>Eukaryota</taxon>
        <taxon>Fungi</taxon>
        <taxon>Dikarya</taxon>
        <taxon>Ascomycota</taxon>
        <taxon>Pezizomycotina</taxon>
        <taxon>Dothideomycetes</taxon>
        <taxon>Pleosporomycetidae</taxon>
        <taxon>Pleosporales</taxon>
        <taxon>Pleosporineae</taxon>
        <taxon>Cucurbitariaceae</taxon>
        <taxon>Neocucurbitaria</taxon>
    </lineage>
</organism>
<keyword evidence="4" id="KW-1185">Reference proteome</keyword>
<dbReference type="OrthoDB" id="2431049at2759"/>
<dbReference type="GO" id="GO:1990644">
    <property type="term" value="F:microtubule site clamp"/>
    <property type="evidence" value="ECO:0007669"/>
    <property type="project" value="TreeGrafter"/>
</dbReference>
<evidence type="ECO:0000256" key="1">
    <source>
        <dbReference type="SAM" id="MobiDB-lite"/>
    </source>
</evidence>
<dbReference type="InterPro" id="IPR038608">
    <property type="entry name" value="Csm1/Pcs1_C_sf"/>
</dbReference>
<evidence type="ECO:0000313" key="4">
    <source>
        <dbReference type="Proteomes" id="UP001140560"/>
    </source>
</evidence>
<feature type="region of interest" description="Disordered" evidence="1">
    <location>
        <begin position="1"/>
        <end position="260"/>
    </location>
</feature>
<feature type="compositionally biased region" description="Polar residues" evidence="1">
    <location>
        <begin position="239"/>
        <end position="253"/>
    </location>
</feature>
<name>A0A9W9CGW2_9PLEO</name>